<keyword evidence="1 4" id="KW-0378">Hydrolase</keyword>
<keyword evidence="2" id="KW-0812">Transmembrane</keyword>
<dbReference type="SUPFAM" id="SSF53187">
    <property type="entry name" value="Zn-dependent exopeptidases"/>
    <property type="match status" value="1"/>
</dbReference>
<dbReference type="GO" id="GO:0008745">
    <property type="term" value="F:N-acetylmuramoyl-L-alanine amidase activity"/>
    <property type="evidence" value="ECO:0007669"/>
    <property type="project" value="UniProtKB-EC"/>
</dbReference>
<keyword evidence="2" id="KW-0472">Membrane</keyword>
<dbReference type="AlphaFoldDB" id="A0A4Q0VCE8"/>
<dbReference type="GO" id="GO:0030288">
    <property type="term" value="C:outer membrane-bounded periplasmic space"/>
    <property type="evidence" value="ECO:0007669"/>
    <property type="project" value="TreeGrafter"/>
</dbReference>
<dbReference type="Pfam" id="PF01520">
    <property type="entry name" value="Amidase_3"/>
    <property type="match status" value="1"/>
</dbReference>
<comment type="caution">
    <text evidence="4">The sequence shown here is derived from an EMBL/GenBank/DDBJ whole genome shotgun (WGS) entry which is preliminary data.</text>
</comment>
<dbReference type="InterPro" id="IPR050695">
    <property type="entry name" value="N-acetylmuramoyl_amidase_3"/>
</dbReference>
<reference evidence="4 5" key="1">
    <citation type="submission" date="2018-06" db="EMBL/GenBank/DDBJ databases">
        <title>Genome conservation of Clostridium tetani.</title>
        <authorList>
            <person name="Bruggemann H."/>
            <person name="Popoff M.R."/>
        </authorList>
    </citation>
    <scope>NUCLEOTIDE SEQUENCE [LARGE SCALE GENOMIC DNA]</scope>
    <source>
        <strain evidence="4 5">2017.061</strain>
    </source>
</reference>
<dbReference type="NCBIfam" id="TIGR02883">
    <property type="entry name" value="spore_cwlD"/>
    <property type="match status" value="1"/>
</dbReference>
<evidence type="ECO:0000256" key="2">
    <source>
        <dbReference type="SAM" id="Phobius"/>
    </source>
</evidence>
<proteinExistence type="predicted"/>
<protein>
    <submittedName>
        <fullName evidence="4">N-acetylmuramoyl-L-alanine amidase CwlD</fullName>
        <ecNumber evidence="4">3.5.1.28</ecNumber>
    </submittedName>
</protein>
<feature type="domain" description="MurNAc-LAA" evidence="3">
    <location>
        <begin position="123"/>
        <end position="236"/>
    </location>
</feature>
<evidence type="ECO:0000256" key="1">
    <source>
        <dbReference type="ARBA" id="ARBA00022801"/>
    </source>
</evidence>
<accession>A0A4Q0VCE8</accession>
<dbReference type="EMBL" id="QMAP01000007">
    <property type="protein sequence ID" value="RXI48153.1"/>
    <property type="molecule type" value="Genomic_DNA"/>
</dbReference>
<evidence type="ECO:0000259" key="3">
    <source>
        <dbReference type="SMART" id="SM00646"/>
    </source>
</evidence>
<gene>
    <name evidence="4" type="primary">cwlD</name>
    <name evidence="4" type="ORF">DP130_08655</name>
</gene>
<dbReference type="InterPro" id="IPR002508">
    <property type="entry name" value="MurNAc-LAA_cat"/>
</dbReference>
<dbReference type="GO" id="GO:0009253">
    <property type="term" value="P:peptidoglycan catabolic process"/>
    <property type="evidence" value="ECO:0007669"/>
    <property type="project" value="InterPro"/>
</dbReference>
<dbReference type="PANTHER" id="PTHR30404">
    <property type="entry name" value="N-ACETYLMURAMOYL-L-ALANINE AMIDASE"/>
    <property type="match status" value="1"/>
</dbReference>
<sequence length="241" mass="27693">METIKLSMEVENMKRKKKIIPYILILVAISLIFTTVSTVYTKKQDNKKQIVLIDPGHGGIDGGAVSKNGTIEKHINLSIGMKLKDELTKLGYKVVMTREDDAGLYSDKGSVREKKIEDLNKRCDMREKSKCDIFISIHLNTFPESKYYGAQVWYSDSEKSQKFASIIQGNFRKYIDEENKRQEKPAKEQYKILRNDNDVPSVIVECGFISNPEEEAKLKDEGYQKKISETIAKSVEDYFKK</sequence>
<keyword evidence="2" id="KW-1133">Transmembrane helix</keyword>
<name>A0A4Q0VCE8_CLOTA</name>
<dbReference type="EC" id="3.5.1.28" evidence="4"/>
<evidence type="ECO:0000313" key="5">
    <source>
        <dbReference type="Proteomes" id="UP000290921"/>
    </source>
</evidence>
<dbReference type="InterPro" id="IPR014234">
    <property type="entry name" value="Spore_CwlD"/>
</dbReference>
<feature type="transmembrane region" description="Helical" evidence="2">
    <location>
        <begin position="20"/>
        <end position="40"/>
    </location>
</feature>
<organism evidence="4 5">
    <name type="scientific">Clostridium tetani</name>
    <dbReference type="NCBI Taxonomy" id="1513"/>
    <lineage>
        <taxon>Bacteria</taxon>
        <taxon>Bacillati</taxon>
        <taxon>Bacillota</taxon>
        <taxon>Clostridia</taxon>
        <taxon>Eubacteriales</taxon>
        <taxon>Clostridiaceae</taxon>
        <taxon>Clostridium</taxon>
    </lineage>
</organism>
<dbReference type="Gene3D" id="3.40.630.40">
    <property type="entry name" value="Zn-dependent exopeptidases"/>
    <property type="match status" value="1"/>
</dbReference>
<dbReference type="SMART" id="SM00646">
    <property type="entry name" value="Ami_3"/>
    <property type="match status" value="1"/>
</dbReference>
<dbReference type="PANTHER" id="PTHR30404:SF0">
    <property type="entry name" value="N-ACETYLMURAMOYL-L-ALANINE AMIDASE AMIC"/>
    <property type="match status" value="1"/>
</dbReference>
<evidence type="ECO:0000313" key="4">
    <source>
        <dbReference type="EMBL" id="RXI48153.1"/>
    </source>
</evidence>
<dbReference type="Proteomes" id="UP000290921">
    <property type="component" value="Unassembled WGS sequence"/>
</dbReference>
<dbReference type="CDD" id="cd02696">
    <property type="entry name" value="MurNAc-LAA"/>
    <property type="match status" value="1"/>
</dbReference>